<name>A0A6J4RYA2_9ACTN</name>
<feature type="non-terminal residue" evidence="2">
    <location>
        <position position="1"/>
    </location>
</feature>
<feature type="non-terminal residue" evidence="2">
    <location>
        <position position="269"/>
    </location>
</feature>
<dbReference type="EMBL" id="CADCVH010000118">
    <property type="protein sequence ID" value="CAA9478381.1"/>
    <property type="molecule type" value="Genomic_DNA"/>
</dbReference>
<evidence type="ECO:0000313" key="2">
    <source>
        <dbReference type="EMBL" id="CAA9478381.1"/>
    </source>
</evidence>
<reference evidence="2" key="1">
    <citation type="submission" date="2020-02" db="EMBL/GenBank/DDBJ databases">
        <authorList>
            <person name="Meier V. D."/>
        </authorList>
    </citation>
    <scope>NUCLEOTIDE SEQUENCE</scope>
    <source>
        <strain evidence="2">AVDCRST_MAG02</strain>
    </source>
</reference>
<organism evidence="2">
    <name type="scientific">uncultured Rubrobacteraceae bacterium</name>
    <dbReference type="NCBI Taxonomy" id="349277"/>
    <lineage>
        <taxon>Bacteria</taxon>
        <taxon>Bacillati</taxon>
        <taxon>Actinomycetota</taxon>
        <taxon>Rubrobacteria</taxon>
        <taxon>Rubrobacterales</taxon>
        <taxon>Rubrobacteraceae</taxon>
        <taxon>environmental samples</taxon>
    </lineage>
</organism>
<feature type="compositionally biased region" description="Basic and acidic residues" evidence="1">
    <location>
        <begin position="128"/>
        <end position="144"/>
    </location>
</feature>
<gene>
    <name evidence="2" type="ORF">AVDCRST_MAG02-4663</name>
</gene>
<feature type="region of interest" description="Disordered" evidence="1">
    <location>
        <begin position="121"/>
        <end position="144"/>
    </location>
</feature>
<accession>A0A6J4RYA2</accession>
<dbReference type="AlphaFoldDB" id="A0A6J4RYA2"/>
<sequence>AAPDAGRALRARGGARLAHGLPALLDGLERLQRPGRGQQREPHPGRPHAGQLPLRLHRGAVPALHAEQPLRRDGGDGGGAVVPLDGGLRARAAPVPGAGPAVLRHLLDAPRGAAHHPGAALYFGQGTRDARQLRRPDRAGRLQRVRDLPASAVLHRDAQGARRRRLRGRVRLLGRLLARDTAPEPAHPGGAGGVLFSGELEQLPLAAHHHPEPGPVDDPGGHIQLPDAVRRRLELHHGRGDRGRHTDDGALLRLPAPARRVHKDLGLQV</sequence>
<evidence type="ECO:0000256" key="1">
    <source>
        <dbReference type="SAM" id="MobiDB-lite"/>
    </source>
</evidence>
<proteinExistence type="predicted"/>
<protein>
    <submittedName>
        <fullName evidence="2">ABC transporter, permease protein 2 (Cluster 1, maltose/g3p/polyamine/iron)</fullName>
    </submittedName>
</protein>